<organism evidence="1 2">
    <name type="scientific">Crinalium epipsammum PCC 9333</name>
    <dbReference type="NCBI Taxonomy" id="1173022"/>
    <lineage>
        <taxon>Bacteria</taxon>
        <taxon>Bacillati</taxon>
        <taxon>Cyanobacteriota</taxon>
        <taxon>Cyanophyceae</taxon>
        <taxon>Gomontiellales</taxon>
        <taxon>Gomontiellaceae</taxon>
        <taxon>Crinalium</taxon>
    </lineage>
</organism>
<dbReference type="AlphaFoldDB" id="K9VVF4"/>
<dbReference type="RefSeq" id="WP_015202083.1">
    <property type="nucleotide sequence ID" value="NC_019753.1"/>
</dbReference>
<dbReference type="HOGENOM" id="CLU_1591533_0_0_3"/>
<name>K9VVF4_9CYAN</name>
<accession>K9VVF4</accession>
<reference evidence="1 2" key="1">
    <citation type="submission" date="2012-06" db="EMBL/GenBank/DDBJ databases">
        <title>Finished chromosome of genome of Crinalium epipsammum PCC 9333.</title>
        <authorList>
            <consortium name="US DOE Joint Genome Institute"/>
            <person name="Gugger M."/>
            <person name="Coursin T."/>
            <person name="Rippka R."/>
            <person name="Tandeau De Marsac N."/>
            <person name="Huntemann M."/>
            <person name="Wei C.-L."/>
            <person name="Han J."/>
            <person name="Detter J.C."/>
            <person name="Han C."/>
            <person name="Tapia R."/>
            <person name="Davenport K."/>
            <person name="Daligault H."/>
            <person name="Erkkila T."/>
            <person name="Gu W."/>
            <person name="Munk A.C.C."/>
            <person name="Teshima H."/>
            <person name="Xu Y."/>
            <person name="Chain P."/>
            <person name="Chen A."/>
            <person name="Krypides N."/>
            <person name="Mavromatis K."/>
            <person name="Markowitz V."/>
            <person name="Szeto E."/>
            <person name="Ivanova N."/>
            <person name="Mikhailova N."/>
            <person name="Ovchinnikova G."/>
            <person name="Pagani I."/>
            <person name="Pati A."/>
            <person name="Goodwin L."/>
            <person name="Peters L."/>
            <person name="Pitluck S."/>
            <person name="Woyke T."/>
            <person name="Kerfeld C."/>
        </authorList>
    </citation>
    <scope>NUCLEOTIDE SEQUENCE [LARGE SCALE GENOMIC DNA]</scope>
    <source>
        <strain evidence="1 2">PCC 9333</strain>
    </source>
</reference>
<keyword evidence="2" id="KW-1185">Reference proteome</keyword>
<dbReference type="OrthoDB" id="571801at2"/>
<evidence type="ECO:0000313" key="1">
    <source>
        <dbReference type="EMBL" id="AFZ11961.1"/>
    </source>
</evidence>
<gene>
    <name evidence="1" type="ORF">Cri9333_1047</name>
</gene>
<dbReference type="eggNOG" id="ENOG5032NKH">
    <property type="taxonomic scope" value="Bacteria"/>
</dbReference>
<dbReference type="Proteomes" id="UP000010472">
    <property type="component" value="Chromosome"/>
</dbReference>
<dbReference type="KEGG" id="cep:Cri9333_1047"/>
<dbReference type="EMBL" id="CP003620">
    <property type="protein sequence ID" value="AFZ11961.1"/>
    <property type="molecule type" value="Genomic_DNA"/>
</dbReference>
<evidence type="ECO:0000313" key="2">
    <source>
        <dbReference type="Proteomes" id="UP000010472"/>
    </source>
</evidence>
<proteinExistence type="predicted"/>
<protein>
    <submittedName>
        <fullName evidence="1">Uncharacterized protein</fullName>
    </submittedName>
</protein>
<dbReference type="STRING" id="1173022.Cri9333_1047"/>
<sequence>MTPDAIRIVSQLRQDFYSLFATAIGVPVRISGKSYISNSAIASWVDDQQRLNYLNIYPYLAPDKFIPERPFILRIAINKSAGRFTRAKQGEICKGLNQDWDFELTLLPEELLDFLPWIVGLVNSHNRGGQPFVEEPPHPMSLQVANVGLWKNAWTQKANFVATHYKSVAPDGFISDYSLERIN</sequence>